<feature type="compositionally biased region" description="Basic and acidic residues" evidence="1">
    <location>
        <begin position="253"/>
        <end position="348"/>
    </location>
</feature>
<name>A0A834YDM8_TETSI</name>
<feature type="compositionally biased region" description="Basic and acidic residues" evidence="1">
    <location>
        <begin position="447"/>
        <end position="477"/>
    </location>
</feature>
<dbReference type="Proteomes" id="UP000655225">
    <property type="component" value="Unassembled WGS sequence"/>
</dbReference>
<feature type="compositionally biased region" description="Polar residues" evidence="1">
    <location>
        <begin position="1130"/>
        <end position="1140"/>
    </location>
</feature>
<feature type="region of interest" description="Disordered" evidence="1">
    <location>
        <begin position="1130"/>
        <end position="1155"/>
    </location>
</feature>
<reference evidence="2 3" key="1">
    <citation type="submission" date="2020-04" db="EMBL/GenBank/DDBJ databases">
        <title>Plant Genome Project.</title>
        <authorList>
            <person name="Zhang R.-G."/>
        </authorList>
    </citation>
    <scope>NUCLEOTIDE SEQUENCE [LARGE SCALE GENOMIC DNA]</scope>
    <source>
        <strain evidence="2">YNK0</strain>
        <tissue evidence="2">Leaf</tissue>
    </source>
</reference>
<feature type="compositionally biased region" description="Basic and acidic residues" evidence="1">
    <location>
        <begin position="356"/>
        <end position="408"/>
    </location>
</feature>
<protein>
    <submittedName>
        <fullName evidence="2">Uncharacterized protein</fullName>
    </submittedName>
</protein>
<feature type="region of interest" description="Disordered" evidence="1">
    <location>
        <begin position="1"/>
        <end position="49"/>
    </location>
</feature>
<dbReference type="EMBL" id="JABCRI010000022">
    <property type="protein sequence ID" value="KAF8379698.1"/>
    <property type="molecule type" value="Genomic_DNA"/>
</dbReference>
<dbReference type="AlphaFoldDB" id="A0A834YDM8"/>
<feature type="region of interest" description="Disordered" evidence="1">
    <location>
        <begin position="1073"/>
        <end position="1099"/>
    </location>
</feature>
<feature type="compositionally biased region" description="Basic and acidic residues" evidence="1">
    <location>
        <begin position="14"/>
        <end position="49"/>
    </location>
</feature>
<evidence type="ECO:0000256" key="1">
    <source>
        <dbReference type="SAM" id="MobiDB-lite"/>
    </source>
</evidence>
<feature type="compositionally biased region" description="Basic and acidic residues" evidence="1">
    <location>
        <begin position="501"/>
        <end position="521"/>
    </location>
</feature>
<keyword evidence="3" id="KW-1185">Reference proteome</keyword>
<comment type="caution">
    <text evidence="2">The sequence shown here is derived from an EMBL/GenBank/DDBJ whole genome shotgun (WGS) entry which is preliminary data.</text>
</comment>
<accession>A0A834YDM8</accession>
<feature type="compositionally biased region" description="Basic residues" evidence="1">
    <location>
        <begin position="1"/>
        <end position="13"/>
    </location>
</feature>
<organism evidence="2 3">
    <name type="scientific">Tetracentron sinense</name>
    <name type="common">Spur-leaf</name>
    <dbReference type="NCBI Taxonomy" id="13715"/>
    <lineage>
        <taxon>Eukaryota</taxon>
        <taxon>Viridiplantae</taxon>
        <taxon>Streptophyta</taxon>
        <taxon>Embryophyta</taxon>
        <taxon>Tracheophyta</taxon>
        <taxon>Spermatophyta</taxon>
        <taxon>Magnoliopsida</taxon>
        <taxon>Trochodendrales</taxon>
        <taxon>Trochodendraceae</taxon>
        <taxon>Tetracentron</taxon>
    </lineage>
</organism>
<sequence length="1210" mass="135272">MPRSSRHKSHKHSSKDAREHSLSEEDGRLKDRKGREESDVRVSRDSALREKRKLLLQSQDGEDLFGCGNGDLSEEYVASKRRKDKADAAVRNRRNSGEDERGEGLVSDKETKGEASRPDFEKGPKSKVLVDSKSKSSRRNDSLGERKEKILGLDESKNSSSKVELKLKSEKDTGRKEIHQDAKDKERTAERSRKGQDVRRERPIETVPGMGVVGGEVNRKQESQSGVFEDDGPVKPGTRKTERQIHNELQNPELEKELEKRIRRRTDGSCNKDKYQDDVRDSSDRRLSSRDDRAKDERHKDGRYRDKYIEDVDGDNRHQDDKHRNESSSRDHTSDRSDTKHLRDENKTAKIQSKPQDSDRGGSPHLEERSTRYKDNKGRKRSSVDNDDHSYIKSRSTKEHRSDVERKSLRSSKVESVADTGRSQSRHADAESNARNRRSSPSSSSHVAKDQYRHPKQTESKYKDTVSEERVQRDAPSTKELTGISGAPERASESQSVVKPIQKDGNHLGELSAERSPRSDDPASPMQLMDKSPSSSYMDRRYSSRTSVRHSLNVEEMGRRSSGSKDARYYSANEDRVSRESPLEKPPVDEFSQADGDTVSVSSSFNRPSNSSPLLPSPPPFRVGFDLPSVFGSSGEDSKGKSTNRYKRSGDPNVGRGQGNAWKGFPNWHSPLPNGFIPFQHGAPPGGFHAVMQQFPVPPLFGVRPSMELNHTGVPYHIPNADRFSSHGPTFGWRNSADDLSSPHFHGWDGSNGVFGDESHISGRLDGDQNRHLVSGRDWETSADMWKGQNGGLEMPSAVQKEIYPVRTPADEVWAGQLGRRSLNVRNRPGNRAESIEINLSSSTPRAKDTSEAPAITIHEKTHEPSKISSDDDPPFFNVYLSQLDISADLTRPELYKLCMSSLDKKQNTTINADVTKHVHVEEGAETGATIFNSTWRASPFPTIKESVFQRAMTLYKKQSEEMEAILPISSFHRSELEKMPVSDGEKLELVPTSNREKVEEPVPVFNAEKAEVLVPISDEEITEVAVPTSDQDKQEELVPAYDKEKAEGSILTPGQKVEDPVPTFGQENAEEPVPTFGHEKPGESVPTIDLEKPGEPVPISNQEKVEVVTTSYQEKLEDAVEDRILSIENASWGATNSPSNDEEMNRASDAEGNLSANSPEVLHIFGDTRCGPLLFSDVSSEACEALMPESIDSKSVNLSRIHHSPESTH</sequence>
<proteinExistence type="predicted"/>
<gene>
    <name evidence="2" type="ORF">HHK36_029142</name>
</gene>
<feature type="compositionally biased region" description="Low complexity" evidence="1">
    <location>
        <begin position="599"/>
        <end position="614"/>
    </location>
</feature>
<feature type="compositionally biased region" description="Basic and acidic residues" evidence="1">
    <location>
        <begin position="552"/>
        <end position="588"/>
    </location>
</feature>
<dbReference type="OMA" id="RHSANSH"/>
<dbReference type="PANTHER" id="PTHR34837">
    <property type="entry name" value="OS05G0595500 PROTEIN"/>
    <property type="match status" value="1"/>
</dbReference>
<dbReference type="PANTHER" id="PTHR34837:SF1">
    <property type="entry name" value="LOW PROTEIN: ZINC FINGER CCCH DOMAIN PROTEIN"/>
    <property type="match status" value="1"/>
</dbReference>
<dbReference type="OrthoDB" id="1938945at2759"/>
<evidence type="ECO:0000313" key="3">
    <source>
        <dbReference type="Proteomes" id="UP000655225"/>
    </source>
</evidence>
<feature type="compositionally biased region" description="Basic and acidic residues" evidence="1">
    <location>
        <begin position="84"/>
        <end position="204"/>
    </location>
</feature>
<feature type="region of interest" description="Disordered" evidence="1">
    <location>
        <begin position="77"/>
        <end position="662"/>
    </location>
</feature>
<evidence type="ECO:0000313" key="2">
    <source>
        <dbReference type="EMBL" id="KAF8379698.1"/>
    </source>
</evidence>